<accession>A0ABR4AUP6</accession>
<dbReference type="Proteomes" id="UP001590950">
    <property type="component" value="Unassembled WGS sequence"/>
</dbReference>
<name>A0ABR4AUP6_9LECA</name>
<evidence type="ECO:0000313" key="3">
    <source>
        <dbReference type="Proteomes" id="UP001590950"/>
    </source>
</evidence>
<feature type="compositionally biased region" description="Polar residues" evidence="1">
    <location>
        <begin position="1"/>
        <end position="20"/>
    </location>
</feature>
<feature type="region of interest" description="Disordered" evidence="1">
    <location>
        <begin position="1"/>
        <end position="25"/>
    </location>
</feature>
<comment type="caution">
    <text evidence="2">The sequence shown here is derived from an EMBL/GenBank/DDBJ whole genome shotgun (WGS) entry which is preliminary data.</text>
</comment>
<organism evidence="2 3">
    <name type="scientific">Stereocaulon virgatum</name>
    <dbReference type="NCBI Taxonomy" id="373712"/>
    <lineage>
        <taxon>Eukaryota</taxon>
        <taxon>Fungi</taxon>
        <taxon>Dikarya</taxon>
        <taxon>Ascomycota</taxon>
        <taxon>Pezizomycotina</taxon>
        <taxon>Lecanoromycetes</taxon>
        <taxon>OSLEUM clade</taxon>
        <taxon>Lecanoromycetidae</taxon>
        <taxon>Lecanorales</taxon>
        <taxon>Lecanorineae</taxon>
        <taxon>Stereocaulaceae</taxon>
        <taxon>Stereocaulon</taxon>
    </lineage>
</organism>
<proteinExistence type="predicted"/>
<keyword evidence="3" id="KW-1185">Reference proteome</keyword>
<dbReference type="EMBL" id="JBEFKJ010000001">
    <property type="protein sequence ID" value="KAL2048602.1"/>
    <property type="molecule type" value="Genomic_DNA"/>
</dbReference>
<evidence type="ECO:0000256" key="1">
    <source>
        <dbReference type="SAM" id="MobiDB-lite"/>
    </source>
</evidence>
<evidence type="ECO:0000313" key="2">
    <source>
        <dbReference type="EMBL" id="KAL2048602.1"/>
    </source>
</evidence>
<gene>
    <name evidence="2" type="ORF">N7G274_000514</name>
</gene>
<protein>
    <submittedName>
        <fullName evidence="2">Uncharacterized protein</fullName>
    </submittedName>
</protein>
<reference evidence="2 3" key="1">
    <citation type="submission" date="2024-09" db="EMBL/GenBank/DDBJ databases">
        <title>Rethinking Asexuality: The Enigmatic Case of Functional Sexual Genes in Lepraria (Stereocaulaceae).</title>
        <authorList>
            <person name="Doellman M."/>
            <person name="Sun Y."/>
            <person name="Barcenas-Pena A."/>
            <person name="Lumbsch H.T."/>
            <person name="Grewe F."/>
        </authorList>
    </citation>
    <scope>NUCLEOTIDE SEQUENCE [LARGE SCALE GENOMIC DNA]</scope>
    <source>
        <strain evidence="2 3">Mercado 3170</strain>
    </source>
</reference>
<sequence>MADTSSGMSSKQSIARSTNAIGHDGRVTYNDNVLQRLEDYAEGGVWSECSSGMEEVGVDDSCSITMCIQASESAWMTGRWMGVGSEGKLRKRLERLWMRATEERTIR</sequence>